<dbReference type="Proteomes" id="UP001595615">
    <property type="component" value="Unassembled WGS sequence"/>
</dbReference>
<evidence type="ECO:0000259" key="1">
    <source>
        <dbReference type="Pfam" id="PF13640"/>
    </source>
</evidence>
<evidence type="ECO:0000313" key="3">
    <source>
        <dbReference type="Proteomes" id="UP001595615"/>
    </source>
</evidence>
<organism evidence="2 3">
    <name type="scientific">Sphingoaurantiacus capsulatus</name>
    <dbReference type="NCBI Taxonomy" id="1771310"/>
    <lineage>
        <taxon>Bacteria</taxon>
        <taxon>Pseudomonadati</taxon>
        <taxon>Pseudomonadota</taxon>
        <taxon>Alphaproteobacteria</taxon>
        <taxon>Sphingomonadales</taxon>
        <taxon>Sphingosinicellaceae</taxon>
        <taxon>Sphingoaurantiacus</taxon>
    </lineage>
</organism>
<comment type="caution">
    <text evidence="2">The sequence shown here is derived from an EMBL/GenBank/DDBJ whole genome shotgun (WGS) entry which is preliminary data.</text>
</comment>
<dbReference type="InterPro" id="IPR044862">
    <property type="entry name" value="Pro_4_hyd_alph_FE2OG_OXY"/>
</dbReference>
<accession>A0ABV7X785</accession>
<evidence type="ECO:0000313" key="2">
    <source>
        <dbReference type="EMBL" id="MFC3711112.1"/>
    </source>
</evidence>
<proteinExistence type="predicted"/>
<reference evidence="3" key="1">
    <citation type="journal article" date="2019" name="Int. J. Syst. Evol. Microbiol.">
        <title>The Global Catalogue of Microorganisms (GCM) 10K type strain sequencing project: providing services to taxonomists for standard genome sequencing and annotation.</title>
        <authorList>
            <consortium name="The Broad Institute Genomics Platform"/>
            <consortium name="The Broad Institute Genome Sequencing Center for Infectious Disease"/>
            <person name="Wu L."/>
            <person name="Ma J."/>
        </authorList>
    </citation>
    <scope>NUCLEOTIDE SEQUENCE [LARGE SCALE GENOMIC DNA]</scope>
    <source>
        <strain evidence="3">KCTC 42644</strain>
    </source>
</reference>
<gene>
    <name evidence="2" type="ORF">ACFOMD_00925</name>
</gene>
<dbReference type="Gene3D" id="2.60.120.620">
    <property type="entry name" value="q2cbj1_9rhob like domain"/>
    <property type="match status" value="1"/>
</dbReference>
<dbReference type="EMBL" id="JBHRXV010000001">
    <property type="protein sequence ID" value="MFC3711112.1"/>
    <property type="molecule type" value="Genomic_DNA"/>
</dbReference>
<keyword evidence="3" id="KW-1185">Reference proteome</keyword>
<sequence>MAGEIQRYDFVESLFYQDLAVSPELDSYVHGYRLDRIDHAETSFHHDADERLYRLTMACVDQFFISVGKLLKKSGMSVLKMWVQKYERGAYHPVHVHATDRDNYSFVFYIDCTEESAATMFYNVGFPYVDHGAFKVKPVKGRCVLFPGAMPHEALPNRDERRLIVSGNIAYTDLPPSA</sequence>
<feature type="domain" description="Prolyl 4-hydroxylase alpha subunit Fe(2+) 2OG dioxygenase" evidence="1">
    <location>
        <begin position="81"/>
        <end position="169"/>
    </location>
</feature>
<dbReference type="RefSeq" id="WP_380855394.1">
    <property type="nucleotide sequence ID" value="NZ_JBHRXV010000001.1"/>
</dbReference>
<protein>
    <submittedName>
        <fullName evidence="2">2OG-Fe(II) oxygenase</fullName>
    </submittedName>
</protein>
<name>A0ABV7X785_9SPHN</name>
<dbReference type="Pfam" id="PF13640">
    <property type="entry name" value="2OG-FeII_Oxy_3"/>
    <property type="match status" value="1"/>
</dbReference>